<sequence length="83" mass="9935">PLRCIPLLLVLLLIWWNFRWWSPRLLIISWWGILWAPLLWNLLNPRWGIWPWCIPLIWGSLFFLVVGLVLTGLRISSLPLSHI</sequence>
<keyword evidence="1" id="KW-1133">Transmembrane helix</keyword>
<feature type="non-terminal residue" evidence="2">
    <location>
        <position position="1"/>
    </location>
</feature>
<dbReference type="EMBL" id="JAHRHJ020000006">
    <property type="protein sequence ID" value="KAH9312155.1"/>
    <property type="molecule type" value="Genomic_DNA"/>
</dbReference>
<feature type="transmembrane region" description="Helical" evidence="1">
    <location>
        <begin position="25"/>
        <end position="43"/>
    </location>
</feature>
<name>A0AA38L8U3_TAXCH</name>
<dbReference type="AlphaFoldDB" id="A0AA38L8U3"/>
<protein>
    <submittedName>
        <fullName evidence="2">Uncharacterized protein</fullName>
    </submittedName>
</protein>
<evidence type="ECO:0000313" key="2">
    <source>
        <dbReference type="EMBL" id="KAH9312155.1"/>
    </source>
</evidence>
<proteinExistence type="predicted"/>
<accession>A0AA38L8U3</accession>
<keyword evidence="3" id="KW-1185">Reference proteome</keyword>
<feature type="transmembrane region" description="Helical" evidence="1">
    <location>
        <begin position="49"/>
        <end position="73"/>
    </location>
</feature>
<organism evidence="2 3">
    <name type="scientific">Taxus chinensis</name>
    <name type="common">Chinese yew</name>
    <name type="synonym">Taxus wallichiana var. chinensis</name>
    <dbReference type="NCBI Taxonomy" id="29808"/>
    <lineage>
        <taxon>Eukaryota</taxon>
        <taxon>Viridiplantae</taxon>
        <taxon>Streptophyta</taxon>
        <taxon>Embryophyta</taxon>
        <taxon>Tracheophyta</taxon>
        <taxon>Spermatophyta</taxon>
        <taxon>Pinopsida</taxon>
        <taxon>Pinidae</taxon>
        <taxon>Conifers II</taxon>
        <taxon>Cupressales</taxon>
        <taxon>Taxaceae</taxon>
        <taxon>Taxus</taxon>
    </lineage>
</organism>
<dbReference type="Proteomes" id="UP000824469">
    <property type="component" value="Unassembled WGS sequence"/>
</dbReference>
<evidence type="ECO:0000313" key="3">
    <source>
        <dbReference type="Proteomes" id="UP000824469"/>
    </source>
</evidence>
<evidence type="ECO:0000256" key="1">
    <source>
        <dbReference type="SAM" id="Phobius"/>
    </source>
</evidence>
<keyword evidence="1" id="KW-0472">Membrane</keyword>
<keyword evidence="1" id="KW-0812">Transmembrane</keyword>
<comment type="caution">
    <text evidence="2">The sequence shown here is derived from an EMBL/GenBank/DDBJ whole genome shotgun (WGS) entry which is preliminary data.</text>
</comment>
<feature type="non-terminal residue" evidence="2">
    <location>
        <position position="83"/>
    </location>
</feature>
<gene>
    <name evidence="2" type="ORF">KI387_027190</name>
</gene>
<reference evidence="2 3" key="1">
    <citation type="journal article" date="2021" name="Nat. Plants">
        <title>The Taxus genome provides insights into paclitaxel biosynthesis.</title>
        <authorList>
            <person name="Xiong X."/>
            <person name="Gou J."/>
            <person name="Liao Q."/>
            <person name="Li Y."/>
            <person name="Zhou Q."/>
            <person name="Bi G."/>
            <person name="Li C."/>
            <person name="Du R."/>
            <person name="Wang X."/>
            <person name="Sun T."/>
            <person name="Guo L."/>
            <person name="Liang H."/>
            <person name="Lu P."/>
            <person name="Wu Y."/>
            <person name="Zhang Z."/>
            <person name="Ro D.K."/>
            <person name="Shang Y."/>
            <person name="Huang S."/>
            <person name="Yan J."/>
        </authorList>
    </citation>
    <scope>NUCLEOTIDE SEQUENCE [LARGE SCALE GENOMIC DNA]</scope>
    <source>
        <strain evidence="2">Ta-2019</strain>
    </source>
</reference>